<reference evidence="2 3" key="1">
    <citation type="submission" date="2014-04" db="EMBL/GenBank/DDBJ databases">
        <title>Evolutionary Origins and Diversification of the Mycorrhizal Mutualists.</title>
        <authorList>
            <consortium name="DOE Joint Genome Institute"/>
            <consortium name="Mycorrhizal Genomics Consortium"/>
            <person name="Kohler A."/>
            <person name="Kuo A."/>
            <person name="Nagy L.G."/>
            <person name="Floudas D."/>
            <person name="Copeland A."/>
            <person name="Barry K.W."/>
            <person name="Cichocki N."/>
            <person name="Veneault-Fourrey C."/>
            <person name="LaButti K."/>
            <person name="Lindquist E.A."/>
            <person name="Lipzen A."/>
            <person name="Lundell T."/>
            <person name="Morin E."/>
            <person name="Murat C."/>
            <person name="Riley R."/>
            <person name="Ohm R."/>
            <person name="Sun H."/>
            <person name="Tunlid A."/>
            <person name="Henrissat B."/>
            <person name="Grigoriev I.V."/>
            <person name="Hibbett D.S."/>
            <person name="Martin F."/>
        </authorList>
    </citation>
    <scope>NUCLEOTIDE SEQUENCE [LARGE SCALE GENOMIC DNA]</scope>
    <source>
        <strain evidence="2 3">Koide BX008</strain>
    </source>
</reference>
<accession>A0A0C2XDV6</accession>
<evidence type="ECO:0000313" key="3">
    <source>
        <dbReference type="Proteomes" id="UP000054549"/>
    </source>
</evidence>
<feature type="compositionally biased region" description="Basic residues" evidence="1">
    <location>
        <begin position="204"/>
        <end position="220"/>
    </location>
</feature>
<evidence type="ECO:0000313" key="2">
    <source>
        <dbReference type="EMBL" id="KIL67646.1"/>
    </source>
</evidence>
<gene>
    <name evidence="2" type="ORF">M378DRAFT_9401</name>
</gene>
<dbReference type="Proteomes" id="UP000054549">
    <property type="component" value="Unassembled WGS sequence"/>
</dbReference>
<organism evidence="2 3">
    <name type="scientific">Amanita muscaria (strain Koide BX008)</name>
    <dbReference type="NCBI Taxonomy" id="946122"/>
    <lineage>
        <taxon>Eukaryota</taxon>
        <taxon>Fungi</taxon>
        <taxon>Dikarya</taxon>
        <taxon>Basidiomycota</taxon>
        <taxon>Agaricomycotina</taxon>
        <taxon>Agaricomycetes</taxon>
        <taxon>Agaricomycetidae</taxon>
        <taxon>Agaricales</taxon>
        <taxon>Pluteineae</taxon>
        <taxon>Amanitaceae</taxon>
        <taxon>Amanita</taxon>
    </lineage>
</organism>
<dbReference type="OrthoDB" id="3067135at2759"/>
<sequence>MNDSQGLEVGDFVVRRKRKRHTSSSFCCCREPGLDFLKDLQDLVSDGSEGFLVTPKLDPLSGYSDGLFDFSPGGAAHMDLDDGLSGNGEFPSINHVNSSEALIPSSEPHVSLEPNPLDTDMGTVAVDSFLKNCHGTKTRKRKTYRAKYRVLSDSNEGTATPRPTSRADILQLRSRRVVRAPPGHVSAHTPEDTDNDAPASPLSRKSKHQFTHKPAKQKRRHLAERLIDAVVRTSGQPNDELLEAGCKDGDLRVPITMETVPRSLIPDKPRKWSLVDPRKVITPFRVSTFSTKRGRKAMTEQTPTSYERVALHRHAAVVTREAVDIDGEAQESSSPCQRKVWRGSLVKKSKVRFCEPLKLDVVSVDAVNERKCTRKSRTKAATSRLDSRRSKVRTPLECETLGEQDVHPGRRSLNMVPVPTRLPSLNTIANKLDGAAAYSGTCPSQSQVDHDFLAVTMSFPTASIPSSSVSELPTSPTVLSPIASSDKNGSQAMDKGSTTLDFEGSYQALKQHLDFQGNNSGGVSGSTAAG</sequence>
<feature type="region of interest" description="Disordered" evidence="1">
    <location>
        <begin position="464"/>
        <end position="499"/>
    </location>
</feature>
<dbReference type="EMBL" id="KN818231">
    <property type="protein sequence ID" value="KIL67646.1"/>
    <property type="molecule type" value="Genomic_DNA"/>
</dbReference>
<evidence type="ECO:0000256" key="1">
    <source>
        <dbReference type="SAM" id="MobiDB-lite"/>
    </source>
</evidence>
<feature type="compositionally biased region" description="Polar residues" evidence="1">
    <location>
        <begin position="153"/>
        <end position="163"/>
    </location>
</feature>
<dbReference type="AlphaFoldDB" id="A0A0C2XDV6"/>
<feature type="region of interest" description="Disordered" evidence="1">
    <location>
        <begin position="153"/>
        <end position="220"/>
    </location>
</feature>
<name>A0A0C2XDV6_AMAMK</name>
<keyword evidence="3" id="KW-1185">Reference proteome</keyword>
<proteinExistence type="predicted"/>
<dbReference type="InParanoid" id="A0A0C2XDV6"/>
<protein>
    <submittedName>
        <fullName evidence="2">Uncharacterized protein</fullName>
    </submittedName>
</protein>
<dbReference type="HOGENOM" id="CLU_513836_0_0_1"/>